<dbReference type="SMART" id="SM00422">
    <property type="entry name" value="HTH_MERR"/>
    <property type="match status" value="1"/>
</dbReference>
<organism evidence="3 4">
    <name type="scientific">Salinisphaera dokdonensis CL-ES53</name>
    <dbReference type="NCBI Taxonomy" id="1304272"/>
    <lineage>
        <taxon>Bacteria</taxon>
        <taxon>Pseudomonadati</taxon>
        <taxon>Pseudomonadota</taxon>
        <taxon>Gammaproteobacteria</taxon>
        <taxon>Salinisphaerales</taxon>
        <taxon>Salinisphaeraceae</taxon>
        <taxon>Salinisphaera</taxon>
    </lineage>
</organism>
<dbReference type="PRINTS" id="PR00040">
    <property type="entry name" value="HTHMERR"/>
</dbReference>
<sequence>MTQSDLRIGDLARHTGVGVATIRYYGDVGLLPEAGRSEGGQRHYRPSHVERLMFIKHCRELGFSQDNVRMLLTQADQSDASCEDVARLAKEHLEAVRKKLTALQALEMSLEDMIHACRGGRIQNCRIIEALAANE</sequence>
<dbReference type="PANTHER" id="PTHR30204:SF92">
    <property type="entry name" value="HTH-TYPE TRANSCRIPTIONAL REGULATOR ZNTR"/>
    <property type="match status" value="1"/>
</dbReference>
<evidence type="ECO:0000313" key="4">
    <source>
        <dbReference type="Proteomes" id="UP001460888"/>
    </source>
</evidence>
<dbReference type="InterPro" id="IPR000551">
    <property type="entry name" value="MerR-type_HTH_dom"/>
</dbReference>
<evidence type="ECO:0000256" key="1">
    <source>
        <dbReference type="ARBA" id="ARBA00023125"/>
    </source>
</evidence>
<reference evidence="3 4" key="1">
    <citation type="submission" date="2013-03" db="EMBL/GenBank/DDBJ databases">
        <title>Salinisphaera dokdonensis CL-ES53 Genome Sequencing.</title>
        <authorList>
            <person name="Li C."/>
            <person name="Lai Q."/>
            <person name="Shao Z."/>
        </authorList>
    </citation>
    <scope>NUCLEOTIDE SEQUENCE [LARGE SCALE GENOMIC DNA]</scope>
    <source>
        <strain evidence="3 4">CL-ES53</strain>
    </source>
</reference>
<dbReference type="Proteomes" id="UP001460888">
    <property type="component" value="Unassembled WGS sequence"/>
</dbReference>
<proteinExistence type="predicted"/>
<dbReference type="SUPFAM" id="SSF46955">
    <property type="entry name" value="Putative DNA-binding domain"/>
    <property type="match status" value="1"/>
</dbReference>
<name>A0ABV2B4Y4_9GAMM</name>
<accession>A0ABV2B4Y4</accession>
<dbReference type="Gene3D" id="1.10.1660.10">
    <property type="match status" value="1"/>
</dbReference>
<dbReference type="CDD" id="cd04785">
    <property type="entry name" value="HTH_CadR-PbrR-like"/>
    <property type="match status" value="1"/>
</dbReference>
<evidence type="ECO:0000313" key="3">
    <source>
        <dbReference type="EMBL" id="MES1930948.1"/>
    </source>
</evidence>
<dbReference type="Pfam" id="PF13411">
    <property type="entry name" value="MerR_1"/>
    <property type="match status" value="1"/>
</dbReference>
<dbReference type="EMBL" id="APND01000011">
    <property type="protein sequence ID" value="MES1930948.1"/>
    <property type="molecule type" value="Genomic_DNA"/>
</dbReference>
<dbReference type="InterPro" id="IPR009061">
    <property type="entry name" value="DNA-bd_dom_put_sf"/>
</dbReference>
<evidence type="ECO:0000259" key="2">
    <source>
        <dbReference type="PROSITE" id="PS50937"/>
    </source>
</evidence>
<keyword evidence="4" id="KW-1185">Reference proteome</keyword>
<dbReference type="PANTHER" id="PTHR30204">
    <property type="entry name" value="REDOX-CYCLING DRUG-SENSING TRANSCRIPTIONAL ACTIVATOR SOXR"/>
    <property type="match status" value="1"/>
</dbReference>
<comment type="caution">
    <text evidence="3">The sequence shown here is derived from an EMBL/GenBank/DDBJ whole genome shotgun (WGS) entry which is preliminary data.</text>
</comment>
<feature type="domain" description="HTH merR-type" evidence="2">
    <location>
        <begin position="5"/>
        <end position="74"/>
    </location>
</feature>
<protein>
    <submittedName>
        <fullName evidence="3">MerR family transcriptional regulator</fullName>
    </submittedName>
</protein>
<dbReference type="PROSITE" id="PS50937">
    <property type="entry name" value="HTH_MERR_2"/>
    <property type="match status" value="1"/>
</dbReference>
<dbReference type="RefSeq" id="WP_353113647.1">
    <property type="nucleotide sequence ID" value="NZ_APND01000011.1"/>
</dbReference>
<dbReference type="InterPro" id="IPR047057">
    <property type="entry name" value="MerR_fam"/>
</dbReference>
<gene>
    <name evidence="3" type="ORF">SADO_16943</name>
</gene>
<keyword evidence="1" id="KW-0238">DNA-binding</keyword>